<dbReference type="RefSeq" id="WP_149109630.1">
    <property type="nucleotide sequence ID" value="NZ_CP042425.1"/>
</dbReference>
<sequence>MNACIRWLYLHGMQPIRNNTGGFSKSYTDKVGHTKTHHVSVGRKGSGDILACTPSGMWLEIECKNEDGKQSLDQIERQKHIEAMGGLYILARSIDDLEARKVDIIVPGRRP</sequence>
<protein>
    <recommendedName>
        <fullName evidence="3">VRR-NUC domain-containing protein</fullName>
    </recommendedName>
</protein>
<organism evidence="1 2">
    <name type="scientific">Limnoglobus roseus</name>
    <dbReference type="NCBI Taxonomy" id="2598579"/>
    <lineage>
        <taxon>Bacteria</taxon>
        <taxon>Pseudomonadati</taxon>
        <taxon>Planctomycetota</taxon>
        <taxon>Planctomycetia</taxon>
        <taxon>Gemmatales</taxon>
        <taxon>Gemmataceae</taxon>
        <taxon>Limnoglobus</taxon>
    </lineage>
</organism>
<evidence type="ECO:0000313" key="1">
    <source>
        <dbReference type="EMBL" id="QEL14763.1"/>
    </source>
</evidence>
<evidence type="ECO:0000313" key="2">
    <source>
        <dbReference type="Proteomes" id="UP000324974"/>
    </source>
</evidence>
<dbReference type="EMBL" id="CP042425">
    <property type="protein sequence ID" value="QEL14763.1"/>
    <property type="molecule type" value="Genomic_DNA"/>
</dbReference>
<reference evidence="2" key="1">
    <citation type="submission" date="2019-08" db="EMBL/GenBank/DDBJ databases">
        <title>Limnoglobus roseus gen. nov., sp. nov., a novel freshwater planctomycete with a giant genome from the family Gemmataceae.</title>
        <authorList>
            <person name="Kulichevskaya I.S."/>
            <person name="Naumoff D.G."/>
            <person name="Miroshnikov K."/>
            <person name="Ivanova A."/>
            <person name="Philippov D.A."/>
            <person name="Hakobyan A."/>
            <person name="Rijpstra I.C."/>
            <person name="Sinninghe Damste J.S."/>
            <person name="Liesack W."/>
            <person name="Dedysh S.N."/>
        </authorList>
    </citation>
    <scope>NUCLEOTIDE SEQUENCE [LARGE SCALE GENOMIC DNA]</scope>
    <source>
        <strain evidence="2">PX52</strain>
    </source>
</reference>
<evidence type="ECO:0008006" key="3">
    <source>
        <dbReference type="Google" id="ProtNLM"/>
    </source>
</evidence>
<dbReference type="InterPro" id="IPR011856">
    <property type="entry name" value="tRNA_endonuc-like_dom_sf"/>
</dbReference>
<dbReference type="GO" id="GO:0003676">
    <property type="term" value="F:nucleic acid binding"/>
    <property type="evidence" value="ECO:0007669"/>
    <property type="project" value="InterPro"/>
</dbReference>
<dbReference type="OrthoDB" id="1272564at2"/>
<dbReference type="KEGG" id="lrs:PX52LOC_01657"/>
<proteinExistence type="predicted"/>
<gene>
    <name evidence="1" type="ORF">PX52LOC_01657</name>
</gene>
<name>A0A5C1A982_9BACT</name>
<dbReference type="AlphaFoldDB" id="A0A5C1A982"/>
<dbReference type="Proteomes" id="UP000324974">
    <property type="component" value="Chromosome"/>
</dbReference>
<dbReference type="Gene3D" id="3.40.1350.10">
    <property type="match status" value="1"/>
</dbReference>
<keyword evidence="2" id="KW-1185">Reference proteome</keyword>
<accession>A0A5C1A982</accession>